<dbReference type="Gene3D" id="3.90.730.10">
    <property type="entry name" value="Ribonuclease T2-like"/>
    <property type="match status" value="1"/>
</dbReference>
<dbReference type="SUPFAM" id="SSF55895">
    <property type="entry name" value="Ribonuclease Rh-like"/>
    <property type="match status" value="1"/>
</dbReference>
<evidence type="ECO:0000256" key="1">
    <source>
        <dbReference type="ARBA" id="ARBA00007469"/>
    </source>
</evidence>
<dbReference type="EMBL" id="CP158568">
    <property type="protein sequence ID" value="XBY45138.1"/>
    <property type="molecule type" value="Genomic_DNA"/>
</dbReference>
<reference evidence="3" key="1">
    <citation type="submission" date="2024-06" db="EMBL/GenBank/DDBJ databases">
        <title>Methylostella associata gen. nov., sp. nov., a novel Ancalomicrobiaceae-affiliated facultatively methylotrophic bacteria that feed on methanotrophs of the genus Methylococcus.</title>
        <authorList>
            <person name="Saltykova V."/>
            <person name="Danilova O.V."/>
            <person name="Oshkin I.Y."/>
            <person name="Belova S.E."/>
            <person name="Pimenov N.V."/>
            <person name="Dedysh S.N."/>
        </authorList>
    </citation>
    <scope>NUCLEOTIDE SEQUENCE</scope>
    <source>
        <strain evidence="3">S20</strain>
    </source>
</reference>
<dbReference type="PROSITE" id="PS00531">
    <property type="entry name" value="RNASE_T2_2"/>
    <property type="match status" value="1"/>
</dbReference>
<sequence length="238" mass="26125">MSERSPNSMLARRPVTGLLGEVRATMFGLIAAMLLVVATPFAGSARAGGVPGDFDFWVLSLSWSPTYCAGPGAARGDVQCTRPYGFVVHGLWPQYDRGFPSSCPGDRRLPEGLVRGMLDLMPNPALIRHEWEKHGTCSGMTAERYFAAIRSLVSKIRIPAAYVAPAKPEMVAPGEVERAFRDSNRTLDAGEIAVLCDRRNLQEVRLCIKKDLSGFRACPEVDRRACRIDRVFMPAVRG</sequence>
<protein>
    <submittedName>
        <fullName evidence="3">Ribonuclease T2</fullName>
    </submittedName>
</protein>
<dbReference type="PANTHER" id="PTHR11240">
    <property type="entry name" value="RIBONUCLEASE T2"/>
    <property type="match status" value="1"/>
</dbReference>
<organism evidence="3">
    <name type="scientific">Methyloraptor flagellatus</name>
    <dbReference type="NCBI Taxonomy" id="3162530"/>
    <lineage>
        <taxon>Bacteria</taxon>
        <taxon>Pseudomonadati</taxon>
        <taxon>Pseudomonadota</taxon>
        <taxon>Alphaproteobacteria</taxon>
        <taxon>Hyphomicrobiales</taxon>
        <taxon>Ancalomicrobiaceae</taxon>
        <taxon>Methyloraptor</taxon>
    </lineage>
</organism>
<evidence type="ECO:0000256" key="2">
    <source>
        <dbReference type="RuleBase" id="RU004328"/>
    </source>
</evidence>
<dbReference type="InterPro" id="IPR018188">
    <property type="entry name" value="RNase_T2_His_AS_1"/>
</dbReference>
<accession>A0AAU7XBL3</accession>
<dbReference type="InterPro" id="IPR036430">
    <property type="entry name" value="RNase_T2-like_sf"/>
</dbReference>
<dbReference type="RefSeq" id="WP_407050228.1">
    <property type="nucleotide sequence ID" value="NZ_CP158568.1"/>
</dbReference>
<dbReference type="CDD" id="cd01062">
    <property type="entry name" value="RNase_T2_prok"/>
    <property type="match status" value="1"/>
</dbReference>
<name>A0AAU7XBL3_9HYPH</name>
<dbReference type="InterPro" id="IPR039378">
    <property type="entry name" value="RNase_T2_prok"/>
</dbReference>
<dbReference type="InterPro" id="IPR033130">
    <property type="entry name" value="RNase_T2_His_AS_2"/>
</dbReference>
<dbReference type="PROSITE" id="PS00530">
    <property type="entry name" value="RNASE_T2_1"/>
    <property type="match status" value="1"/>
</dbReference>
<proteinExistence type="inferred from homology"/>
<dbReference type="GO" id="GO:0003723">
    <property type="term" value="F:RNA binding"/>
    <property type="evidence" value="ECO:0007669"/>
    <property type="project" value="InterPro"/>
</dbReference>
<dbReference type="GO" id="GO:0006401">
    <property type="term" value="P:RNA catabolic process"/>
    <property type="evidence" value="ECO:0007669"/>
    <property type="project" value="UniProtKB-ARBA"/>
</dbReference>
<dbReference type="InterPro" id="IPR001568">
    <property type="entry name" value="RNase_T2-like"/>
</dbReference>
<dbReference type="GO" id="GO:0033897">
    <property type="term" value="F:ribonuclease T2 activity"/>
    <property type="evidence" value="ECO:0007669"/>
    <property type="project" value="InterPro"/>
</dbReference>
<gene>
    <name evidence="3" type="ORF">ABS361_02255</name>
</gene>
<evidence type="ECO:0000313" key="3">
    <source>
        <dbReference type="EMBL" id="XBY45138.1"/>
    </source>
</evidence>
<dbReference type="PANTHER" id="PTHR11240:SF22">
    <property type="entry name" value="RIBONUCLEASE T2"/>
    <property type="match status" value="1"/>
</dbReference>
<dbReference type="AlphaFoldDB" id="A0AAU7XBL3"/>
<comment type="similarity">
    <text evidence="1 2">Belongs to the RNase T2 family.</text>
</comment>
<dbReference type="Pfam" id="PF00445">
    <property type="entry name" value="Ribonuclease_T2"/>
    <property type="match status" value="1"/>
</dbReference>
<dbReference type="KEGG" id="mflg:ABS361_02255"/>